<dbReference type="AlphaFoldDB" id="A0A0P1BC05"/>
<dbReference type="GO" id="GO:0016301">
    <property type="term" value="F:kinase activity"/>
    <property type="evidence" value="ECO:0007669"/>
    <property type="project" value="UniProtKB-KW"/>
</dbReference>
<dbReference type="Pfam" id="PF17667">
    <property type="entry name" value="Pkinase_fungal"/>
    <property type="match status" value="1"/>
</dbReference>
<sequence length="696" mass="78616">MQCALRALRQSVDDNEKEDVLVGNIIDVLNEYTRQLKEFRHTCQDAQNATQSSAVQQVEAVTLSREARSNLEQAALELGSLEVTPHSQENVTLSSNGERNKPDIGLRATHLNSICENLVDKDTIIGDTVCQHSWLHYVGVIEVKRLTKSDLDSEMVGQVLRYARQLLIAHPFARWVHVVSWTGLKVRLWQFNANGVVLSRALEVGDKSVSSELELDELGKLLHLLLSGEETILPRWTPVKSQEILQDAARKARLSSDHILRSRIVNVRPALNGSRTVVFGAEISDDCSGSSHEHRGKFVFVKCSWLPERLADHEHQILTELSGASGAPLPLVSFELGWTTSTSYTISDQKPPAGKKPASKGRVAAYAVVFLQHRGDQIHRSLKLSDMSRIFRQLSEQLHAYAKLGFHYRDLNTGNVLMRYNEQREAVLLLVDHGNVRKYGSVHRGKASSSDGFLPKLVQDDARSVNSFFVPSGMEKAKRASSEFGHALDHVREARRNQAACERHSGLWNHHESKAVKQDLLWRHSYKELFSLTHRYCDDLESSFYILVWLLANEAGLEELSEDLRNQHSKESSWSAVGFPLFCKKYFKDLNLRTALEDLHEVISQTQDETRQALAEYYDAKILQGRNDLPLSEIDSRLAKVPEMPLTEAEERCMSESVPNIFRYIESEGANWRAQDLAKGMAELDISSSWSYNSSD</sequence>
<keyword evidence="2" id="KW-0418">Kinase</keyword>
<reference evidence="2 3" key="1">
    <citation type="submission" date="2014-09" db="EMBL/GenBank/DDBJ databases">
        <authorList>
            <person name="Magalhaes I.L.F."/>
            <person name="Oliveira U."/>
            <person name="Santos F.R."/>
            <person name="Vidigal T.H.D.A."/>
            <person name="Brescovit A.D."/>
            <person name="Santos A.J."/>
        </authorList>
    </citation>
    <scope>NUCLEOTIDE SEQUENCE [LARGE SCALE GENOMIC DNA]</scope>
</reference>
<feature type="domain" description="Fungal-type protein kinase" evidence="1">
    <location>
        <begin position="131"/>
        <end position="321"/>
    </location>
</feature>
<name>A0A0P1BC05_9BASI</name>
<evidence type="ECO:0000313" key="2">
    <source>
        <dbReference type="EMBL" id="CEH13590.1"/>
    </source>
</evidence>
<protein>
    <submittedName>
        <fullName evidence="2">Protein kinase-like domain</fullName>
    </submittedName>
</protein>
<dbReference type="Proteomes" id="UP000054845">
    <property type="component" value="Unassembled WGS sequence"/>
</dbReference>
<dbReference type="Gene3D" id="1.10.510.10">
    <property type="entry name" value="Transferase(Phosphotransferase) domain 1"/>
    <property type="match status" value="1"/>
</dbReference>
<dbReference type="OrthoDB" id="5584477at2759"/>
<organism evidence="2 3">
    <name type="scientific">Ceraceosorus bombacis</name>
    <dbReference type="NCBI Taxonomy" id="401625"/>
    <lineage>
        <taxon>Eukaryota</taxon>
        <taxon>Fungi</taxon>
        <taxon>Dikarya</taxon>
        <taxon>Basidiomycota</taxon>
        <taxon>Ustilaginomycotina</taxon>
        <taxon>Exobasidiomycetes</taxon>
        <taxon>Ceraceosorales</taxon>
        <taxon>Ceraceosoraceae</taxon>
        <taxon>Ceraceosorus</taxon>
    </lineage>
</organism>
<evidence type="ECO:0000259" key="1">
    <source>
        <dbReference type="Pfam" id="PF17667"/>
    </source>
</evidence>
<dbReference type="SUPFAM" id="SSF56112">
    <property type="entry name" value="Protein kinase-like (PK-like)"/>
    <property type="match status" value="1"/>
</dbReference>
<dbReference type="EMBL" id="CCYA01000221">
    <property type="protein sequence ID" value="CEH13590.1"/>
    <property type="molecule type" value="Genomic_DNA"/>
</dbReference>
<keyword evidence="2" id="KW-0808">Transferase</keyword>
<proteinExistence type="predicted"/>
<dbReference type="InterPro" id="IPR040976">
    <property type="entry name" value="Pkinase_fungal"/>
</dbReference>
<evidence type="ECO:0000313" key="3">
    <source>
        <dbReference type="Proteomes" id="UP000054845"/>
    </source>
</evidence>
<accession>A0A0P1BC05</accession>
<dbReference type="InterPro" id="IPR011009">
    <property type="entry name" value="Kinase-like_dom_sf"/>
</dbReference>
<keyword evidence="3" id="KW-1185">Reference proteome</keyword>